<keyword evidence="2" id="KW-1185">Reference proteome</keyword>
<dbReference type="AlphaFoldDB" id="A0A941BJ77"/>
<dbReference type="Proteomes" id="UP000678374">
    <property type="component" value="Unassembled WGS sequence"/>
</dbReference>
<organism evidence="1 2">
    <name type="scientific">Ideonella aquatica</name>
    <dbReference type="NCBI Taxonomy" id="2824119"/>
    <lineage>
        <taxon>Bacteria</taxon>
        <taxon>Pseudomonadati</taxon>
        <taxon>Pseudomonadota</taxon>
        <taxon>Betaproteobacteria</taxon>
        <taxon>Burkholderiales</taxon>
        <taxon>Sphaerotilaceae</taxon>
        <taxon>Ideonella</taxon>
    </lineage>
</organism>
<evidence type="ECO:0000313" key="1">
    <source>
        <dbReference type="EMBL" id="MBQ0958588.1"/>
    </source>
</evidence>
<dbReference type="RefSeq" id="WP_210801084.1">
    <property type="nucleotide sequence ID" value="NZ_JAGQDE010000003.1"/>
</dbReference>
<name>A0A941BJ77_9BURK</name>
<dbReference type="EMBL" id="JAGQDE010000003">
    <property type="protein sequence ID" value="MBQ0958588.1"/>
    <property type="molecule type" value="Genomic_DNA"/>
</dbReference>
<evidence type="ECO:0000313" key="2">
    <source>
        <dbReference type="Proteomes" id="UP000678374"/>
    </source>
</evidence>
<gene>
    <name evidence="1" type="ORF">KAK06_06410</name>
</gene>
<protein>
    <submittedName>
        <fullName evidence="1">Uncharacterized protein</fullName>
    </submittedName>
</protein>
<proteinExistence type="predicted"/>
<reference evidence="1" key="1">
    <citation type="submission" date="2021-04" db="EMBL/GenBank/DDBJ databases">
        <title>The genome sequence of Ideonella sp. 4Y11.</title>
        <authorList>
            <person name="Liu Y."/>
        </authorList>
    </citation>
    <scope>NUCLEOTIDE SEQUENCE</scope>
    <source>
        <strain evidence="1">4Y11</strain>
    </source>
</reference>
<sequence length="74" mass="8111">MEDEDTEERYRQHLAALISRTKSRGGTRYFNQYVNRCRDEAAIAYPKGAAAARKKDTAAGGILGALAALFSIFG</sequence>
<comment type="caution">
    <text evidence="1">The sequence shown here is derived from an EMBL/GenBank/DDBJ whole genome shotgun (WGS) entry which is preliminary data.</text>
</comment>
<accession>A0A941BJ77</accession>